<evidence type="ECO:0000313" key="1">
    <source>
        <dbReference type="EMBL" id="KDA04156.1"/>
    </source>
</evidence>
<dbReference type="STRING" id="1280953.HOC_02431"/>
<dbReference type="AlphaFoldDB" id="A0A059GBF6"/>
<dbReference type="EMBL" id="ARYL01000002">
    <property type="protein sequence ID" value="KDA04156.1"/>
    <property type="molecule type" value="Genomic_DNA"/>
</dbReference>
<organism evidence="1 2">
    <name type="scientific">Hyphomonas oceanitis SCH89</name>
    <dbReference type="NCBI Taxonomy" id="1280953"/>
    <lineage>
        <taxon>Bacteria</taxon>
        <taxon>Pseudomonadati</taxon>
        <taxon>Pseudomonadota</taxon>
        <taxon>Alphaproteobacteria</taxon>
        <taxon>Hyphomonadales</taxon>
        <taxon>Hyphomonadaceae</taxon>
        <taxon>Hyphomonas</taxon>
    </lineage>
</organism>
<gene>
    <name evidence="1" type="ORF">HOC_02431</name>
</gene>
<evidence type="ECO:0000313" key="2">
    <source>
        <dbReference type="Proteomes" id="UP000024942"/>
    </source>
</evidence>
<reference evidence="1 2" key="1">
    <citation type="journal article" date="2014" name="Antonie Van Leeuwenhoek">
        <title>Hyphomonas beringensis sp. nov. and Hyphomonas chukchiensis sp. nov., isolated from surface seawater of the Bering Sea and Chukchi Sea.</title>
        <authorList>
            <person name="Li C."/>
            <person name="Lai Q."/>
            <person name="Li G."/>
            <person name="Dong C."/>
            <person name="Wang J."/>
            <person name="Liao Y."/>
            <person name="Shao Z."/>
        </authorList>
    </citation>
    <scope>NUCLEOTIDE SEQUENCE [LARGE SCALE GENOMIC DNA]</scope>
    <source>
        <strain evidence="1 2">SCH89</strain>
    </source>
</reference>
<dbReference type="Proteomes" id="UP000024942">
    <property type="component" value="Unassembled WGS sequence"/>
</dbReference>
<proteinExistence type="predicted"/>
<sequence>MNEPCAHTARDEIILAMESAGWMNNHETKKVLLFQKDGTSIYFNGQDHSHIDLVFHPVIVGSNFREFQSLENAPSDRFMSNYRELPQKPSPGQPLNYFGVGCKFDGIEEALSFVKNLNIPVIV</sequence>
<dbReference type="RefSeq" id="WP_035535611.1">
    <property type="nucleotide sequence ID" value="NZ_ARYL01000002.1"/>
</dbReference>
<keyword evidence="2" id="KW-1185">Reference proteome</keyword>
<protein>
    <submittedName>
        <fullName evidence="1">Uncharacterized protein</fullName>
    </submittedName>
</protein>
<name>A0A059GBF6_9PROT</name>
<dbReference type="eggNOG" id="ENOG50319D2">
    <property type="taxonomic scope" value="Bacteria"/>
</dbReference>
<dbReference type="OrthoDB" id="9889069at2"/>
<accession>A0A059GBF6</accession>
<dbReference type="PATRIC" id="fig|1280953.3.peg.489"/>
<comment type="caution">
    <text evidence="1">The sequence shown here is derived from an EMBL/GenBank/DDBJ whole genome shotgun (WGS) entry which is preliminary data.</text>
</comment>